<keyword evidence="1" id="KW-1133">Transmembrane helix</keyword>
<keyword evidence="1" id="KW-0472">Membrane</keyword>
<comment type="caution">
    <text evidence="2">The sequence shown here is derived from an EMBL/GenBank/DDBJ whole genome shotgun (WGS) entry which is preliminary data.</text>
</comment>
<gene>
    <name evidence="2" type="ORF">P5G65_00380</name>
</gene>
<evidence type="ECO:0000313" key="3">
    <source>
        <dbReference type="Proteomes" id="UP001355653"/>
    </source>
</evidence>
<keyword evidence="3" id="KW-1185">Reference proteome</keyword>
<dbReference type="EMBL" id="JAROBY010000002">
    <property type="protein sequence ID" value="MEB4792337.1"/>
    <property type="molecule type" value="Genomic_DNA"/>
</dbReference>
<feature type="transmembrane region" description="Helical" evidence="1">
    <location>
        <begin position="117"/>
        <end position="140"/>
    </location>
</feature>
<sequence>MSNFGKLLNWEIARFSKFYGALFVITLLLQLLDVWLYTHNYMNNAERTMESQSMTAIQYVQNFSKASLNGYDNILFDWSISLSGVTLLLYIFLIWYKEWVGRSTFAYRLLMLPTSRMNVYLAKLSSIVLFVWGLVAYQFLLLYVRITVFEAFLPSEFRQDLTVSEIIRHHPLLKILLPSYFIEFALYYGAGVVSVIILFTAVLLERSFRFKGIAAGILYIGAAVFLIILPEMISEIWVPDFFFPSELVQLELVMGILVTAFSLWFSSYLLHKKVTV</sequence>
<name>A0ABU6D4U9_9BACL</name>
<accession>A0ABU6D4U9</accession>
<feature type="transmembrane region" description="Helical" evidence="1">
    <location>
        <begin position="216"/>
        <end position="238"/>
    </location>
</feature>
<keyword evidence="1" id="KW-0812">Transmembrane</keyword>
<organism evidence="2 3">
    <name type="scientific">Paenibacillus chondroitinus</name>
    <dbReference type="NCBI Taxonomy" id="59842"/>
    <lineage>
        <taxon>Bacteria</taxon>
        <taxon>Bacillati</taxon>
        <taxon>Bacillota</taxon>
        <taxon>Bacilli</taxon>
        <taxon>Bacillales</taxon>
        <taxon>Paenibacillaceae</taxon>
        <taxon>Paenibacillus</taxon>
    </lineage>
</organism>
<proteinExistence type="predicted"/>
<dbReference type="RefSeq" id="WP_127452937.1">
    <property type="nucleotide sequence ID" value="NZ_JAROBY010000002.1"/>
</dbReference>
<feature type="transmembrane region" description="Helical" evidence="1">
    <location>
        <begin position="78"/>
        <end position="96"/>
    </location>
</feature>
<evidence type="ECO:0000313" key="2">
    <source>
        <dbReference type="EMBL" id="MEB4792337.1"/>
    </source>
</evidence>
<evidence type="ECO:0008006" key="4">
    <source>
        <dbReference type="Google" id="ProtNLM"/>
    </source>
</evidence>
<feature type="transmembrane region" description="Helical" evidence="1">
    <location>
        <begin position="185"/>
        <end position="204"/>
    </location>
</feature>
<reference evidence="2 3" key="1">
    <citation type="submission" date="2023-03" db="EMBL/GenBank/DDBJ databases">
        <title>Bacillus Genome Sequencing.</title>
        <authorList>
            <person name="Dunlap C."/>
        </authorList>
    </citation>
    <scope>NUCLEOTIDE SEQUENCE [LARGE SCALE GENOMIC DNA]</scope>
    <source>
        <strain evidence="2 3">NRS-1351</strain>
    </source>
</reference>
<dbReference type="Proteomes" id="UP001355653">
    <property type="component" value="Unassembled WGS sequence"/>
</dbReference>
<protein>
    <recommendedName>
        <fullName evidence="4">ABC transporter permease</fullName>
    </recommendedName>
</protein>
<evidence type="ECO:0000256" key="1">
    <source>
        <dbReference type="SAM" id="Phobius"/>
    </source>
</evidence>
<feature type="transmembrane region" description="Helical" evidence="1">
    <location>
        <begin position="18"/>
        <end position="37"/>
    </location>
</feature>
<feature type="transmembrane region" description="Helical" evidence="1">
    <location>
        <begin position="250"/>
        <end position="270"/>
    </location>
</feature>